<sequence>MKSRGPRFHKHTRNLSVSKKKPPRESNIAYSPESHTTTTRVLDKAKHPNYTNTPDSSTIHLPIRIPHTNPTPAATTPSPPPRRSTQPCIDVASRCTPAPHAAAPPSLPPSPRHQEPPSALGRIEPRKGHATTPHVFAWMRLIVWFRTLGRRRPQVAIRFNLIPCMAAAARQGRETVRRWVDIWRVLVTHRYVRWAVNVACMNE</sequence>
<dbReference type="AlphaFoldDB" id="A0A2T2NWG4"/>
<evidence type="ECO:0000313" key="3">
    <source>
        <dbReference type="Proteomes" id="UP000240883"/>
    </source>
</evidence>
<protein>
    <submittedName>
        <fullName evidence="2">Uncharacterized protein</fullName>
    </submittedName>
</protein>
<evidence type="ECO:0000313" key="2">
    <source>
        <dbReference type="EMBL" id="PSN69743.1"/>
    </source>
</evidence>
<name>A0A2T2NWG4_CORCC</name>
<proteinExistence type="predicted"/>
<organism evidence="2 3">
    <name type="scientific">Corynespora cassiicola Philippines</name>
    <dbReference type="NCBI Taxonomy" id="1448308"/>
    <lineage>
        <taxon>Eukaryota</taxon>
        <taxon>Fungi</taxon>
        <taxon>Dikarya</taxon>
        <taxon>Ascomycota</taxon>
        <taxon>Pezizomycotina</taxon>
        <taxon>Dothideomycetes</taxon>
        <taxon>Pleosporomycetidae</taxon>
        <taxon>Pleosporales</taxon>
        <taxon>Corynesporascaceae</taxon>
        <taxon>Corynespora</taxon>
    </lineage>
</organism>
<dbReference type="EMBL" id="KZ678132">
    <property type="protein sequence ID" value="PSN69743.1"/>
    <property type="molecule type" value="Genomic_DNA"/>
</dbReference>
<feature type="compositionally biased region" description="Polar residues" evidence="1">
    <location>
        <begin position="49"/>
        <end position="59"/>
    </location>
</feature>
<keyword evidence="3" id="KW-1185">Reference proteome</keyword>
<evidence type="ECO:0000256" key="1">
    <source>
        <dbReference type="SAM" id="MobiDB-lite"/>
    </source>
</evidence>
<reference evidence="2 3" key="1">
    <citation type="journal article" date="2018" name="Front. Microbiol.">
        <title>Genome-Wide Analysis of Corynespora cassiicola Leaf Fall Disease Putative Effectors.</title>
        <authorList>
            <person name="Lopez D."/>
            <person name="Ribeiro S."/>
            <person name="Label P."/>
            <person name="Fumanal B."/>
            <person name="Venisse J.S."/>
            <person name="Kohler A."/>
            <person name="de Oliveira R.R."/>
            <person name="Labutti K."/>
            <person name="Lipzen A."/>
            <person name="Lail K."/>
            <person name="Bauer D."/>
            <person name="Ohm R.A."/>
            <person name="Barry K.W."/>
            <person name="Spatafora J."/>
            <person name="Grigoriev I.V."/>
            <person name="Martin F.M."/>
            <person name="Pujade-Renaud V."/>
        </authorList>
    </citation>
    <scope>NUCLEOTIDE SEQUENCE [LARGE SCALE GENOMIC DNA]</scope>
    <source>
        <strain evidence="2 3">Philippines</strain>
    </source>
</reference>
<gene>
    <name evidence="2" type="ORF">BS50DRAFT_295571</name>
</gene>
<dbReference type="Proteomes" id="UP000240883">
    <property type="component" value="Unassembled WGS sequence"/>
</dbReference>
<accession>A0A2T2NWG4</accession>
<feature type="region of interest" description="Disordered" evidence="1">
    <location>
        <begin position="1"/>
        <end position="127"/>
    </location>
</feature>
<feature type="compositionally biased region" description="Basic residues" evidence="1">
    <location>
        <begin position="1"/>
        <end position="22"/>
    </location>
</feature>